<keyword evidence="5" id="KW-0547">Nucleotide-binding</keyword>
<evidence type="ECO:0000256" key="2">
    <source>
        <dbReference type="ARBA" id="ARBA00007025"/>
    </source>
</evidence>
<evidence type="ECO:0000256" key="7">
    <source>
        <dbReference type="ARBA" id="ARBA00022806"/>
    </source>
</evidence>
<keyword evidence="10" id="KW-0238">DNA-binding</keyword>
<dbReference type="PANTHER" id="PTHR45626">
    <property type="entry name" value="TRANSCRIPTION TERMINATION FACTOR 2-RELATED"/>
    <property type="match status" value="1"/>
</dbReference>
<keyword evidence="3" id="KW-0806">Transcription termination</keyword>
<dbReference type="RefSeq" id="XP_011501317.1">
    <property type="nucleotide sequence ID" value="XM_011503015.1"/>
</dbReference>
<organism evidence="19 20">
    <name type="scientific">Ceratosolen solmsi marchali</name>
    <dbReference type="NCBI Taxonomy" id="326594"/>
    <lineage>
        <taxon>Eukaryota</taxon>
        <taxon>Metazoa</taxon>
        <taxon>Ecdysozoa</taxon>
        <taxon>Arthropoda</taxon>
        <taxon>Hexapoda</taxon>
        <taxon>Insecta</taxon>
        <taxon>Pterygota</taxon>
        <taxon>Neoptera</taxon>
        <taxon>Endopterygota</taxon>
        <taxon>Hymenoptera</taxon>
        <taxon>Apocrita</taxon>
        <taxon>Proctotrupomorpha</taxon>
        <taxon>Chalcidoidea</taxon>
        <taxon>Agaonidae</taxon>
        <taxon>Agaoninae</taxon>
        <taxon>Ceratosolen</taxon>
    </lineage>
</organism>
<dbReference type="Proteomes" id="UP000695007">
    <property type="component" value="Unplaced"/>
</dbReference>
<keyword evidence="11" id="KW-0804">Transcription</keyword>
<dbReference type="GO" id="GO:0003677">
    <property type="term" value="F:DNA binding"/>
    <property type="evidence" value="ECO:0007669"/>
    <property type="project" value="UniProtKB-KW"/>
</dbReference>
<feature type="compositionally biased region" description="Polar residues" evidence="16">
    <location>
        <begin position="44"/>
        <end position="59"/>
    </location>
</feature>
<dbReference type="InterPro" id="IPR049730">
    <property type="entry name" value="SNF2/RAD54-like_C"/>
</dbReference>
<keyword evidence="7" id="KW-0347">Helicase</keyword>
<protein>
    <recommendedName>
        <fullName evidence="13">Transcription termination factor 2</fullName>
    </recommendedName>
    <alternativeName>
        <fullName evidence="15">RNA polymerase II termination factor</fullName>
    </alternativeName>
    <alternativeName>
        <fullName evidence="14">Transcription release factor 2</fullName>
    </alternativeName>
</protein>
<evidence type="ECO:0000313" key="20">
    <source>
        <dbReference type="RefSeq" id="XP_011501317.1"/>
    </source>
</evidence>
<evidence type="ECO:0000256" key="5">
    <source>
        <dbReference type="ARBA" id="ARBA00022741"/>
    </source>
</evidence>
<dbReference type="InterPro" id="IPR000330">
    <property type="entry name" value="SNF2_N"/>
</dbReference>
<dbReference type="InterPro" id="IPR014001">
    <property type="entry name" value="Helicase_ATP-bd"/>
</dbReference>
<dbReference type="GO" id="GO:0005524">
    <property type="term" value="F:ATP binding"/>
    <property type="evidence" value="ECO:0007669"/>
    <property type="project" value="UniProtKB-KW"/>
</dbReference>
<dbReference type="GO" id="GO:0016787">
    <property type="term" value="F:hydrolase activity"/>
    <property type="evidence" value="ECO:0007669"/>
    <property type="project" value="UniProtKB-KW"/>
</dbReference>
<dbReference type="GO" id="GO:0006353">
    <property type="term" value="P:DNA-templated transcription termination"/>
    <property type="evidence" value="ECO:0007669"/>
    <property type="project" value="UniProtKB-KW"/>
</dbReference>
<evidence type="ECO:0000256" key="6">
    <source>
        <dbReference type="ARBA" id="ARBA00022801"/>
    </source>
</evidence>
<dbReference type="GO" id="GO:0005634">
    <property type="term" value="C:nucleus"/>
    <property type="evidence" value="ECO:0007669"/>
    <property type="project" value="UniProtKB-SubCell"/>
</dbReference>
<evidence type="ECO:0000313" key="19">
    <source>
        <dbReference type="Proteomes" id="UP000695007"/>
    </source>
</evidence>
<feature type="domain" description="Helicase C-terminal" evidence="18">
    <location>
        <begin position="771"/>
        <end position="933"/>
    </location>
</feature>
<evidence type="ECO:0000256" key="12">
    <source>
        <dbReference type="ARBA" id="ARBA00023242"/>
    </source>
</evidence>
<dbReference type="Pfam" id="PF00271">
    <property type="entry name" value="Helicase_C"/>
    <property type="match status" value="1"/>
</dbReference>
<dbReference type="GO" id="GO:0004386">
    <property type="term" value="F:helicase activity"/>
    <property type="evidence" value="ECO:0007669"/>
    <property type="project" value="UniProtKB-KW"/>
</dbReference>
<keyword evidence="19" id="KW-1185">Reference proteome</keyword>
<dbReference type="Pfam" id="PF00176">
    <property type="entry name" value="SNF2-rel_dom"/>
    <property type="match status" value="1"/>
</dbReference>
<dbReference type="SUPFAM" id="SSF52540">
    <property type="entry name" value="P-loop containing nucleoside triphosphate hydrolases"/>
    <property type="match status" value="2"/>
</dbReference>
<dbReference type="InterPro" id="IPR027417">
    <property type="entry name" value="P-loop_NTPase"/>
</dbReference>
<keyword evidence="6" id="KW-0378">Hydrolase</keyword>
<dbReference type="CDD" id="cd18793">
    <property type="entry name" value="SF2_C_SNF"/>
    <property type="match status" value="1"/>
</dbReference>
<dbReference type="InterPro" id="IPR050628">
    <property type="entry name" value="SNF2_RAD54_helicase_TF"/>
</dbReference>
<gene>
    <name evidence="20" type="primary">LOC105364970</name>
</gene>
<comment type="similarity">
    <text evidence="2">Belongs to the SNF2/RAD54 helicase family.</text>
</comment>
<dbReference type="PANTHER" id="PTHR45626:SF50">
    <property type="entry name" value="TRANSCRIPTION TERMINATION FACTOR 2"/>
    <property type="match status" value="1"/>
</dbReference>
<name>A0AAJ7DYP9_9HYME</name>
<evidence type="ECO:0000256" key="3">
    <source>
        <dbReference type="ARBA" id="ARBA00022472"/>
    </source>
</evidence>
<evidence type="ECO:0000256" key="8">
    <source>
        <dbReference type="ARBA" id="ARBA00022840"/>
    </source>
</evidence>
<evidence type="ECO:0000256" key="4">
    <source>
        <dbReference type="ARBA" id="ARBA00022553"/>
    </source>
</evidence>
<evidence type="ECO:0000256" key="11">
    <source>
        <dbReference type="ARBA" id="ARBA00023163"/>
    </source>
</evidence>
<dbReference type="CTD" id="45894"/>
<sequence>MLKRDEKSFIISDSEEEAESYSKRNNTCLNTRIIKDTDTESENSENAYKSNNTSYNSDIESVNSDEDDVQFMNKSHKVSIIDDSSDSQDDLRNKEKEKKIKESNSFIKETSYSKDNEIIFTVNDSADDCSIKETNVSFTKEQKTTDEIIIASSTSTSENEINEDVMTFAKREIGVSNIDPIEAQKKEQLCLQIDFIKEKLYKVCKFAESIDVELLPDKGVKVYDLIRQHQEELLLLKTKLAKLARKSEKFQIQDNEVEQSNIDLKTSFEDANTTKKFNKNKNHNIFNEFDVRKIPSEPKDSFNPSNLSEKAMMKYNKDMSMADQRLQQLHKSLVGRPAEDQKEKDPTGLKISLMPHQQHALAWIKWRETQKPSGGILADDMGLGKTLTMISLILSTSNDDCSSDDESFTDYKDKRYYGGTLVVCPASLIDQWNTEIKNRCKRGLLSTLVFHGNNRNMEDKKLSKYNVVITTYQVLVREASAETSMYQMKWNRVIIDEAHYIRNHKSKACLAVCGLHAKHKWALTGTPIQNKEMDLYAILKFLKCSPFDNLQSWKRWVDNKSEAGKHRLITIMKTLLLRRTKQELQSNGTLQSLPDKNVEIIEIEMDHEEKLVYQKMLLFSQNLFAQFLYQRAEKQQMHDLNDGKVSESSLSSFGSKTQFTKAQQMLLDYHRSTVQAHEILTLLLRLRQLCCHPALIHSLLDKDDAAMNGLDDEEEVNTDLLNKWQNMSINENDNVQQSTFNYKIDKKVATNLLTKKNPVFNNDRRSSKIRAVMKIIKRILRKGDKLIVVSQWTSFLKVVAQNLEDIENAKYAVFTGNVPVKDRQAVIDKINDPCDDVNILLLSLTAGGVGLNIIGANHLLLIDIHWNPQLEAQAQDRIYRFGQNKSVYIYQFICKDTIEERVKRLQDNKLGVANNILTGTRLLSSKLTVEDLKLLFS</sequence>
<dbReference type="GeneID" id="105364970"/>
<feature type="domain" description="Helicase ATP-binding" evidence="17">
    <location>
        <begin position="366"/>
        <end position="545"/>
    </location>
</feature>
<keyword evidence="12" id="KW-0539">Nucleus</keyword>
<evidence type="ECO:0000256" key="9">
    <source>
        <dbReference type="ARBA" id="ARBA00023015"/>
    </source>
</evidence>
<dbReference type="GO" id="GO:0006281">
    <property type="term" value="P:DNA repair"/>
    <property type="evidence" value="ECO:0007669"/>
    <property type="project" value="TreeGrafter"/>
</dbReference>
<evidence type="ECO:0000256" key="14">
    <source>
        <dbReference type="ARBA" id="ARBA00079067"/>
    </source>
</evidence>
<dbReference type="Gene3D" id="3.40.50.300">
    <property type="entry name" value="P-loop containing nucleotide triphosphate hydrolases"/>
    <property type="match status" value="1"/>
</dbReference>
<dbReference type="FunFam" id="3.40.50.10810:FF:000043">
    <property type="entry name" value="Transcription termination factor 2"/>
    <property type="match status" value="1"/>
</dbReference>
<dbReference type="InterPro" id="IPR038718">
    <property type="entry name" value="SNF2-like_sf"/>
</dbReference>
<dbReference type="InterPro" id="IPR001650">
    <property type="entry name" value="Helicase_C-like"/>
</dbReference>
<comment type="subcellular location">
    <subcellularLocation>
        <location evidence="1">Nucleus</location>
    </subcellularLocation>
</comment>
<evidence type="ECO:0000256" key="10">
    <source>
        <dbReference type="ARBA" id="ARBA00023125"/>
    </source>
</evidence>
<feature type="region of interest" description="Disordered" evidence="16">
    <location>
        <begin position="1"/>
        <end position="59"/>
    </location>
</feature>
<dbReference type="KEGG" id="csol:105364970"/>
<dbReference type="PROSITE" id="PS51192">
    <property type="entry name" value="HELICASE_ATP_BIND_1"/>
    <property type="match status" value="1"/>
</dbReference>
<evidence type="ECO:0000256" key="13">
    <source>
        <dbReference type="ARBA" id="ARBA00070113"/>
    </source>
</evidence>
<dbReference type="SMART" id="SM00490">
    <property type="entry name" value="HELICc"/>
    <property type="match status" value="1"/>
</dbReference>
<dbReference type="GO" id="GO:0008094">
    <property type="term" value="F:ATP-dependent activity, acting on DNA"/>
    <property type="evidence" value="ECO:0007669"/>
    <property type="project" value="UniProtKB-ARBA"/>
</dbReference>
<dbReference type="Gene3D" id="3.40.50.10810">
    <property type="entry name" value="Tandem AAA-ATPase domain"/>
    <property type="match status" value="1"/>
</dbReference>
<reference evidence="20" key="1">
    <citation type="submission" date="2025-08" db="UniProtKB">
        <authorList>
            <consortium name="RefSeq"/>
        </authorList>
    </citation>
    <scope>IDENTIFICATION</scope>
</reference>
<evidence type="ECO:0000256" key="15">
    <source>
        <dbReference type="ARBA" id="ARBA00082628"/>
    </source>
</evidence>
<evidence type="ECO:0000256" key="16">
    <source>
        <dbReference type="SAM" id="MobiDB-lite"/>
    </source>
</evidence>
<evidence type="ECO:0000256" key="1">
    <source>
        <dbReference type="ARBA" id="ARBA00004123"/>
    </source>
</evidence>
<keyword evidence="9" id="KW-0805">Transcription regulation</keyword>
<dbReference type="PROSITE" id="PS51194">
    <property type="entry name" value="HELICASE_CTER"/>
    <property type="match status" value="1"/>
</dbReference>
<evidence type="ECO:0000259" key="17">
    <source>
        <dbReference type="PROSITE" id="PS51192"/>
    </source>
</evidence>
<dbReference type="AlphaFoldDB" id="A0AAJ7DYP9"/>
<accession>A0AAJ7DYP9</accession>
<keyword evidence="4" id="KW-0597">Phosphoprotein</keyword>
<dbReference type="GO" id="GO:0005737">
    <property type="term" value="C:cytoplasm"/>
    <property type="evidence" value="ECO:0007669"/>
    <property type="project" value="UniProtKB-ARBA"/>
</dbReference>
<keyword evidence="8" id="KW-0067">ATP-binding</keyword>
<proteinExistence type="inferred from homology"/>
<dbReference type="SMART" id="SM00487">
    <property type="entry name" value="DEXDc"/>
    <property type="match status" value="1"/>
</dbReference>
<evidence type="ECO:0000259" key="18">
    <source>
        <dbReference type="PROSITE" id="PS51194"/>
    </source>
</evidence>